<keyword evidence="8" id="KW-1185">Reference proteome</keyword>
<reference evidence="7 8" key="1">
    <citation type="journal article" date="2010" name="Stand. Genomic Sci.">
        <title>Complete genome sequence of Vulcanisaeta distributa type strain (IC-017).</title>
        <authorList>
            <person name="Mavromatis K."/>
            <person name="Sikorski J."/>
            <person name="Pabst E."/>
            <person name="Teshima H."/>
            <person name="Lapidus A."/>
            <person name="Lucas S."/>
            <person name="Nolan M."/>
            <person name="Glavina Del Rio T."/>
            <person name="Cheng J.F."/>
            <person name="Bruce D."/>
            <person name="Goodwin L."/>
            <person name="Pitluck S."/>
            <person name="Liolios K."/>
            <person name="Ivanova N."/>
            <person name="Mikhailova N."/>
            <person name="Pati A."/>
            <person name="Chen A."/>
            <person name="Palaniappan K."/>
            <person name="Land M."/>
            <person name="Hauser L."/>
            <person name="Chang Y.J."/>
            <person name="Jeffries C.D."/>
            <person name="Rohde M."/>
            <person name="Spring S."/>
            <person name="Goker M."/>
            <person name="Wirth R."/>
            <person name="Woyke T."/>
            <person name="Bristow J."/>
            <person name="Eisen J.A."/>
            <person name="Markowitz V."/>
            <person name="Hugenholtz P."/>
            <person name="Klenk H.P."/>
            <person name="Kyrpides N.C."/>
        </authorList>
    </citation>
    <scope>NUCLEOTIDE SEQUENCE [LARGE SCALE GENOMIC DNA]</scope>
    <source>
        <strain evidence="8">DSM 14429 / JCM 11212 / NBRC 100878 / IC-017</strain>
    </source>
</reference>
<dbReference type="GO" id="GO:0005525">
    <property type="term" value="F:GTP binding"/>
    <property type="evidence" value="ECO:0007669"/>
    <property type="project" value="UniProtKB-UniRule"/>
</dbReference>
<keyword evidence="5 6" id="KW-0342">GTP-binding</keyword>
<dbReference type="PANTHER" id="PTHR40732:SF1">
    <property type="entry name" value="GTP-DEPENDENT DEPHOSPHO-COA KINASE"/>
    <property type="match status" value="1"/>
</dbReference>
<feature type="binding site" evidence="6">
    <location>
        <position position="65"/>
    </location>
    <ligand>
        <name>GTP</name>
        <dbReference type="ChEBI" id="CHEBI:37565"/>
    </ligand>
</feature>
<dbReference type="GeneID" id="9753181"/>
<evidence type="ECO:0000256" key="3">
    <source>
        <dbReference type="ARBA" id="ARBA00022777"/>
    </source>
</evidence>
<dbReference type="UniPathway" id="UPA00241"/>
<feature type="binding site" evidence="6">
    <location>
        <position position="46"/>
    </location>
    <ligand>
        <name>GTP</name>
        <dbReference type="ChEBI" id="CHEBI:37565"/>
    </ligand>
</feature>
<dbReference type="GO" id="GO:0015937">
    <property type="term" value="P:coenzyme A biosynthetic process"/>
    <property type="evidence" value="ECO:0007669"/>
    <property type="project" value="UniProtKB-UniRule"/>
</dbReference>
<evidence type="ECO:0000256" key="2">
    <source>
        <dbReference type="ARBA" id="ARBA00022741"/>
    </source>
</evidence>
<dbReference type="PANTHER" id="PTHR40732">
    <property type="entry name" value="UPF0218 PROTEIN TK1697"/>
    <property type="match status" value="1"/>
</dbReference>
<dbReference type="Pfam" id="PF04019">
    <property type="entry name" value="DUF359"/>
    <property type="match status" value="1"/>
</dbReference>
<keyword evidence="2 6" id="KW-0547">Nucleotide-binding</keyword>
<evidence type="ECO:0000313" key="8">
    <source>
        <dbReference type="Proteomes" id="UP000006681"/>
    </source>
</evidence>
<comment type="catalytic activity">
    <reaction evidence="6">
        <text>3'-dephospho-CoA + GTP = GDP + CoA + H(+)</text>
        <dbReference type="Rhea" id="RHEA:61156"/>
        <dbReference type="ChEBI" id="CHEBI:15378"/>
        <dbReference type="ChEBI" id="CHEBI:37565"/>
        <dbReference type="ChEBI" id="CHEBI:57287"/>
        <dbReference type="ChEBI" id="CHEBI:57328"/>
        <dbReference type="ChEBI" id="CHEBI:58189"/>
        <dbReference type="EC" id="2.7.1.237"/>
    </reaction>
</comment>
<reference evidence="8" key="2">
    <citation type="journal article" date="2010" name="Stand. Genomic Sci.">
        <title>Complete genome sequence of Vulcanisaeta distributa type strain (IC-017T).</title>
        <authorList>
            <person name="Mavromatis K."/>
            <person name="Sikorski J."/>
            <person name="Pabst E."/>
            <person name="Teshima H."/>
            <person name="Lapidus A."/>
            <person name="Lucas S."/>
            <person name="Nolan M."/>
            <person name="Glavina Del Rio T."/>
            <person name="Cheng J."/>
            <person name="Bruce D."/>
            <person name="Goodwin L."/>
            <person name="Pitluck S."/>
            <person name="Liolios K."/>
            <person name="Ivanova N."/>
            <person name="Mikhailova N."/>
            <person name="Pati A."/>
            <person name="Chen A."/>
            <person name="Palaniappan K."/>
            <person name="Land M."/>
            <person name="Hauser L."/>
            <person name="Chang Y."/>
            <person name="Jeffries C."/>
            <person name="Rohde M."/>
            <person name="Spring S."/>
            <person name="Goker M."/>
            <person name="Wirth R."/>
            <person name="Woyke T."/>
            <person name="Bristow J."/>
            <person name="Eisen J."/>
            <person name="Markowitz V."/>
            <person name="Hugenholtz P."/>
            <person name="Klenk H."/>
            <person name="Kyrpides N."/>
        </authorList>
    </citation>
    <scope>NUCLEOTIDE SEQUENCE [LARGE SCALE GENOMIC DNA]</scope>
    <source>
        <strain evidence="8">DSM 14429 / JCM 11212 / NBRC 100878 / IC-017</strain>
    </source>
</reference>
<evidence type="ECO:0000256" key="4">
    <source>
        <dbReference type="ARBA" id="ARBA00022993"/>
    </source>
</evidence>
<protein>
    <recommendedName>
        <fullName evidence="6">GTP-dependent dephospho-CoA kinase</fullName>
        <ecNumber evidence="6">2.7.1.237</ecNumber>
    </recommendedName>
    <alternativeName>
        <fullName evidence="6">Dephospho-coenzyme A kinase</fullName>
        <shortName evidence="6">DPCK</shortName>
    </alternativeName>
</protein>
<accession>E1QQA9</accession>
<feature type="binding site" evidence="6">
    <location>
        <position position="124"/>
    </location>
    <ligand>
        <name>GTP</name>
        <dbReference type="ChEBI" id="CHEBI:37565"/>
    </ligand>
</feature>
<keyword evidence="4 6" id="KW-0173">Coenzyme A biosynthesis</keyword>
<dbReference type="EC" id="2.7.1.237" evidence="6"/>
<gene>
    <name evidence="7" type="ordered locus">Vdis_2228</name>
</gene>
<evidence type="ECO:0000256" key="5">
    <source>
        <dbReference type="ARBA" id="ARBA00023134"/>
    </source>
</evidence>
<sequence>MYVLVSKWARSMMAWPLGIAISKEAPDSIIRVRSEYGNSFLITVGDVVTMNTIRYWRVPDLAFMDLKTRRTIGMGGVETVGFDRVINIVNKPATLSIEVINAVRDAMRDAVNGIHVLIQVDGEEDLLAIPAVLLAPRGSLVLYGLYTGYLIAIPITDEYKLAMLKLFSMMKPANA</sequence>
<feature type="binding site" evidence="6">
    <location>
        <position position="67"/>
    </location>
    <ligand>
        <name>GTP</name>
        <dbReference type="ChEBI" id="CHEBI:37565"/>
    </ligand>
</feature>
<feature type="binding site" evidence="6">
    <location>
        <position position="48"/>
    </location>
    <ligand>
        <name>GTP</name>
        <dbReference type="ChEBI" id="CHEBI:37565"/>
    </ligand>
</feature>
<dbReference type="Proteomes" id="UP000006681">
    <property type="component" value="Chromosome"/>
</dbReference>
<dbReference type="GO" id="GO:0016301">
    <property type="term" value="F:kinase activity"/>
    <property type="evidence" value="ECO:0007669"/>
    <property type="project" value="UniProtKB-UniRule"/>
</dbReference>
<dbReference type="OrthoDB" id="15447at2157"/>
<evidence type="ECO:0000256" key="1">
    <source>
        <dbReference type="ARBA" id="ARBA00022679"/>
    </source>
</evidence>
<dbReference type="KEGG" id="vdi:Vdis_2228"/>
<comment type="pathway">
    <text evidence="6">Cofactor biosynthesis; coenzyme A biosynthesis.</text>
</comment>
<comment type="caution">
    <text evidence="6">Lacks conserved residue(s) required for the propagation of feature annotation.</text>
</comment>
<dbReference type="AlphaFoldDB" id="E1QQA9"/>
<dbReference type="STRING" id="572478.Vdis_2228"/>
<evidence type="ECO:0000256" key="6">
    <source>
        <dbReference type="HAMAP-Rule" id="MF_00590"/>
    </source>
</evidence>
<dbReference type="HAMAP" id="MF_00590">
    <property type="entry name" value="Dephospho_CoA_kinase_GTP_dep"/>
    <property type="match status" value="1"/>
</dbReference>
<dbReference type="HOGENOM" id="CLU_120795_1_0_2"/>
<comment type="function">
    <text evidence="6">Catalyzes the GTP-dependent phosphorylation of the 3'-hydroxyl group of dephosphocoenzyme A to form coenzyme A (CoA).</text>
</comment>
<comment type="similarity">
    <text evidence="6">Belongs to the GTP-dependent DPCK family.</text>
</comment>
<name>E1QQA9_VULDI</name>
<proteinExistence type="inferred from homology"/>
<keyword evidence="3 6" id="KW-0418">Kinase</keyword>
<dbReference type="EMBL" id="CP002100">
    <property type="protein sequence ID" value="ADN51596.1"/>
    <property type="molecule type" value="Genomic_DNA"/>
</dbReference>
<organism evidence="7 8">
    <name type="scientific">Vulcanisaeta distributa (strain DSM 14429 / JCM 11212 / NBRC 100878 / IC-017)</name>
    <dbReference type="NCBI Taxonomy" id="572478"/>
    <lineage>
        <taxon>Archaea</taxon>
        <taxon>Thermoproteota</taxon>
        <taxon>Thermoprotei</taxon>
        <taxon>Thermoproteales</taxon>
        <taxon>Thermoproteaceae</taxon>
        <taxon>Vulcanisaeta</taxon>
    </lineage>
</organism>
<keyword evidence="1 6" id="KW-0808">Transferase</keyword>
<dbReference type="RefSeq" id="WP_013337321.1">
    <property type="nucleotide sequence ID" value="NC_014537.1"/>
</dbReference>
<evidence type="ECO:0000313" key="7">
    <source>
        <dbReference type="EMBL" id="ADN51596.1"/>
    </source>
</evidence>
<dbReference type="InterPro" id="IPR007164">
    <property type="entry name" value="GTP-dep_dephospho-CoA_kin"/>
</dbReference>
<dbReference type="eggNOG" id="arCOG04076">
    <property type="taxonomic scope" value="Archaea"/>
</dbReference>
<feature type="binding site" evidence="6">
    <location>
        <position position="47"/>
    </location>
    <ligand>
        <name>GTP</name>
        <dbReference type="ChEBI" id="CHEBI:37565"/>
    </ligand>
</feature>